<keyword evidence="3" id="KW-1185">Reference proteome</keyword>
<feature type="region of interest" description="Disordered" evidence="1">
    <location>
        <begin position="1"/>
        <end position="32"/>
    </location>
</feature>
<reference evidence="2 3" key="1">
    <citation type="submission" date="2019-02" db="EMBL/GenBank/DDBJ databases">
        <title>Deep-cultivation of Planctomycetes and their phenomic and genomic characterization uncovers novel biology.</title>
        <authorList>
            <person name="Wiegand S."/>
            <person name="Jogler M."/>
            <person name="Boedeker C."/>
            <person name="Pinto D."/>
            <person name="Vollmers J."/>
            <person name="Rivas-Marin E."/>
            <person name="Kohn T."/>
            <person name="Peeters S.H."/>
            <person name="Heuer A."/>
            <person name="Rast P."/>
            <person name="Oberbeckmann S."/>
            <person name="Bunk B."/>
            <person name="Jeske O."/>
            <person name="Meyerdierks A."/>
            <person name="Storesund J.E."/>
            <person name="Kallscheuer N."/>
            <person name="Luecker S."/>
            <person name="Lage O.M."/>
            <person name="Pohl T."/>
            <person name="Merkel B.J."/>
            <person name="Hornburger P."/>
            <person name="Mueller R.-W."/>
            <person name="Bruemmer F."/>
            <person name="Labrenz M."/>
            <person name="Spormann A.M."/>
            <person name="Op Den Camp H."/>
            <person name="Overmann J."/>
            <person name="Amann R."/>
            <person name="Jetten M.S.M."/>
            <person name="Mascher T."/>
            <person name="Medema M.H."/>
            <person name="Devos D.P."/>
            <person name="Kaster A.-K."/>
            <person name="Ovreas L."/>
            <person name="Rohde M."/>
            <person name="Galperin M.Y."/>
            <person name="Jogler C."/>
        </authorList>
    </citation>
    <scope>NUCLEOTIDE SEQUENCE [LARGE SCALE GENOMIC DNA]</scope>
    <source>
        <strain evidence="2 3">Q31b</strain>
    </source>
</reference>
<proteinExistence type="predicted"/>
<evidence type="ECO:0000313" key="3">
    <source>
        <dbReference type="Proteomes" id="UP000315471"/>
    </source>
</evidence>
<feature type="compositionally biased region" description="Basic residues" evidence="1">
    <location>
        <begin position="18"/>
        <end position="32"/>
    </location>
</feature>
<name>A0A5C6E7D2_9BACT</name>
<sequence>MQFASCRSESRATFATRGSKKRKKIEKTKKRKKTHDHFRVVGFFQNLVCCVLTRTQGPLHS</sequence>
<accession>A0A5C6E7D2</accession>
<feature type="compositionally biased region" description="Polar residues" evidence="1">
    <location>
        <begin position="1"/>
        <end position="13"/>
    </location>
</feature>
<evidence type="ECO:0000313" key="2">
    <source>
        <dbReference type="EMBL" id="TWU43119.1"/>
    </source>
</evidence>
<organism evidence="2 3">
    <name type="scientific">Novipirellula aureliae</name>
    <dbReference type="NCBI Taxonomy" id="2527966"/>
    <lineage>
        <taxon>Bacteria</taxon>
        <taxon>Pseudomonadati</taxon>
        <taxon>Planctomycetota</taxon>
        <taxon>Planctomycetia</taxon>
        <taxon>Pirellulales</taxon>
        <taxon>Pirellulaceae</taxon>
        <taxon>Novipirellula</taxon>
    </lineage>
</organism>
<protein>
    <submittedName>
        <fullName evidence="2">Uncharacterized protein</fullName>
    </submittedName>
</protein>
<dbReference type="AlphaFoldDB" id="A0A5C6E7D2"/>
<gene>
    <name evidence="2" type="ORF">Q31b_21560</name>
</gene>
<comment type="caution">
    <text evidence="2">The sequence shown here is derived from an EMBL/GenBank/DDBJ whole genome shotgun (WGS) entry which is preliminary data.</text>
</comment>
<dbReference type="Proteomes" id="UP000315471">
    <property type="component" value="Unassembled WGS sequence"/>
</dbReference>
<evidence type="ECO:0000256" key="1">
    <source>
        <dbReference type="SAM" id="MobiDB-lite"/>
    </source>
</evidence>
<dbReference type="EMBL" id="SJPY01000003">
    <property type="protein sequence ID" value="TWU43119.1"/>
    <property type="molecule type" value="Genomic_DNA"/>
</dbReference>